<gene>
    <name evidence="10" type="ORF">KEM10_15220</name>
</gene>
<keyword evidence="4" id="KW-1134">Transmembrane beta strand</keyword>
<evidence type="ECO:0000256" key="2">
    <source>
        <dbReference type="ARBA" id="ARBA00007613"/>
    </source>
</evidence>
<reference evidence="10 11" key="1">
    <citation type="journal article" date="2015" name="Int. J. Syst. Evol. Microbiol.">
        <title>Carboxylicivirga linearis sp. nov., isolated from a sea cucumber culture pond.</title>
        <authorList>
            <person name="Wang F.Q."/>
            <person name="Zhou Y.X."/>
            <person name="Lin X.Z."/>
            <person name="Chen G.J."/>
            <person name="Du Z.J."/>
        </authorList>
    </citation>
    <scope>NUCLEOTIDE SEQUENCE [LARGE SCALE GENOMIC DNA]</scope>
    <source>
        <strain evidence="10 11">FB218</strain>
    </source>
</reference>
<evidence type="ECO:0000256" key="7">
    <source>
        <dbReference type="ARBA" id="ARBA00023237"/>
    </source>
</evidence>
<evidence type="ECO:0000313" key="11">
    <source>
        <dbReference type="Proteomes" id="UP000708576"/>
    </source>
</evidence>
<evidence type="ECO:0000256" key="4">
    <source>
        <dbReference type="ARBA" id="ARBA00022452"/>
    </source>
</evidence>
<evidence type="ECO:0000256" key="8">
    <source>
        <dbReference type="SAM" id="Coils"/>
    </source>
</evidence>
<dbReference type="InterPro" id="IPR003423">
    <property type="entry name" value="OMP_efflux"/>
</dbReference>
<keyword evidence="9" id="KW-0732">Signal</keyword>
<organism evidence="10 11">
    <name type="scientific">Carboxylicivirga linearis</name>
    <dbReference type="NCBI Taxonomy" id="1628157"/>
    <lineage>
        <taxon>Bacteria</taxon>
        <taxon>Pseudomonadati</taxon>
        <taxon>Bacteroidota</taxon>
        <taxon>Bacteroidia</taxon>
        <taxon>Marinilabiliales</taxon>
        <taxon>Marinilabiliaceae</taxon>
        <taxon>Carboxylicivirga</taxon>
    </lineage>
</organism>
<keyword evidence="3" id="KW-0813">Transport</keyword>
<sequence>MNKYVILMLLPLLGVNVLAQQEATSADTLYFGFNESLQYLISNSKSIQVASYQKEATEHEKKATNSHRMPHIGITGTYAIMDDDIEMHADLSGITEPLGELLQGLGGMLPPGSLPSISMPNSMGLTIQEQQLGVLMGTFSMPIYTGGKINAAHRAAEAKVFEASENLREVTNQQITELVTRYFGLQLTNKVMDIRSEALNNIENHLNNAKKMEEQGQIAHVERLHAEVAYANASREYRSSAKDLEMTQKGLQNTLGTDQVIVPMDELFIPQNIQPLDHYQSMALQNSPLLGQIDAKKNLVNEKLKVERSKYLPDVALMGGANLLDYQLTEMAPQWFVGVGVSFTLFDGFDRSNKIKAAKSQALQVDNYYDKASDDIKMVVQKLYQTMEKAFDEYESLTTTEAFAAEYLDARQKAFSNGLATSTDVVDAQLNMEKVRIAKLQAAYAYDVALASMLQYCGASNTFEQYR</sequence>
<evidence type="ECO:0000256" key="5">
    <source>
        <dbReference type="ARBA" id="ARBA00022692"/>
    </source>
</evidence>
<keyword evidence="5" id="KW-0812">Transmembrane</keyword>
<dbReference type="PANTHER" id="PTHR30026">
    <property type="entry name" value="OUTER MEMBRANE PROTEIN TOLC"/>
    <property type="match status" value="1"/>
</dbReference>
<evidence type="ECO:0000256" key="9">
    <source>
        <dbReference type="SAM" id="SignalP"/>
    </source>
</evidence>
<protein>
    <submittedName>
        <fullName evidence="10">TolC family protein</fullName>
    </submittedName>
</protein>
<name>A0ABS5JXJ6_9BACT</name>
<dbReference type="SUPFAM" id="SSF56954">
    <property type="entry name" value="Outer membrane efflux proteins (OEP)"/>
    <property type="match status" value="1"/>
</dbReference>
<comment type="caution">
    <text evidence="10">The sequence shown here is derived from an EMBL/GenBank/DDBJ whole genome shotgun (WGS) entry which is preliminary data.</text>
</comment>
<feature type="signal peptide" evidence="9">
    <location>
        <begin position="1"/>
        <end position="19"/>
    </location>
</feature>
<evidence type="ECO:0000256" key="1">
    <source>
        <dbReference type="ARBA" id="ARBA00004442"/>
    </source>
</evidence>
<evidence type="ECO:0000256" key="6">
    <source>
        <dbReference type="ARBA" id="ARBA00023136"/>
    </source>
</evidence>
<keyword evidence="8" id="KW-0175">Coiled coil</keyword>
<dbReference type="Pfam" id="PF02321">
    <property type="entry name" value="OEP"/>
    <property type="match status" value="2"/>
</dbReference>
<dbReference type="EMBL" id="JAGUCO010000013">
    <property type="protein sequence ID" value="MBS2099645.1"/>
    <property type="molecule type" value="Genomic_DNA"/>
</dbReference>
<dbReference type="Gene3D" id="1.20.1600.10">
    <property type="entry name" value="Outer membrane efflux proteins (OEP)"/>
    <property type="match status" value="1"/>
</dbReference>
<dbReference type="Proteomes" id="UP000708576">
    <property type="component" value="Unassembled WGS sequence"/>
</dbReference>
<keyword evidence="7" id="KW-0998">Cell outer membrane</keyword>
<proteinExistence type="inferred from homology"/>
<dbReference type="PANTHER" id="PTHR30026:SF5">
    <property type="entry name" value="ABC-TYPE EFFLUX SYSTEM SECRETIN COMPONENT"/>
    <property type="match status" value="1"/>
</dbReference>
<dbReference type="InterPro" id="IPR051906">
    <property type="entry name" value="TolC-like"/>
</dbReference>
<evidence type="ECO:0000313" key="10">
    <source>
        <dbReference type="EMBL" id="MBS2099645.1"/>
    </source>
</evidence>
<feature type="chain" id="PRO_5047487643" evidence="9">
    <location>
        <begin position="20"/>
        <end position="467"/>
    </location>
</feature>
<evidence type="ECO:0000256" key="3">
    <source>
        <dbReference type="ARBA" id="ARBA00022448"/>
    </source>
</evidence>
<feature type="coiled-coil region" evidence="8">
    <location>
        <begin position="153"/>
        <end position="215"/>
    </location>
</feature>
<comment type="subcellular location">
    <subcellularLocation>
        <location evidence="1">Cell outer membrane</location>
    </subcellularLocation>
</comment>
<comment type="similarity">
    <text evidence="2">Belongs to the outer membrane factor (OMF) (TC 1.B.17) family.</text>
</comment>
<accession>A0ABS5JXJ6</accession>
<keyword evidence="11" id="KW-1185">Reference proteome</keyword>
<keyword evidence="6" id="KW-0472">Membrane</keyword>